<organism evidence="2 3">
    <name type="scientific">Manihot esculenta</name>
    <name type="common">Cassava</name>
    <name type="synonym">Jatropha manihot</name>
    <dbReference type="NCBI Taxonomy" id="3983"/>
    <lineage>
        <taxon>Eukaryota</taxon>
        <taxon>Viridiplantae</taxon>
        <taxon>Streptophyta</taxon>
        <taxon>Embryophyta</taxon>
        <taxon>Tracheophyta</taxon>
        <taxon>Spermatophyta</taxon>
        <taxon>Magnoliopsida</taxon>
        <taxon>eudicotyledons</taxon>
        <taxon>Gunneridae</taxon>
        <taxon>Pentapetalae</taxon>
        <taxon>rosids</taxon>
        <taxon>fabids</taxon>
        <taxon>Malpighiales</taxon>
        <taxon>Euphorbiaceae</taxon>
        <taxon>Crotonoideae</taxon>
        <taxon>Manihoteae</taxon>
        <taxon>Manihot</taxon>
    </lineage>
</organism>
<sequence length="233" mass="26334">MAAHPEVPGDPTPTSTNLLETATAAVQGFGPTNKIHQHLCAFHFYGDDMTRQVEAHHFCGHQNEEMRQCLIYNSPESDARLIGVEYIISENLFLTLPDVEKPLWHSHVYEVKSGVLFMPGVPSLVQRQDLEKVAKTYGKTFHFWQVDKGDNLPLGLPQLMLSLTGEGQLYDDLARDVEKRYGISFEKERENRAYMEGPEHGIHPLANAEGKGRKTHLREVDCKPIDTVPRVFA</sequence>
<name>A0A2C9VZ64_MANES</name>
<reference evidence="3" key="1">
    <citation type="journal article" date="2016" name="Nat. Biotechnol.">
        <title>Sequencing wild and cultivated cassava and related species reveals extensive interspecific hybridization and genetic diversity.</title>
        <authorList>
            <person name="Bredeson J.V."/>
            <person name="Lyons J.B."/>
            <person name="Prochnik S.E."/>
            <person name="Wu G.A."/>
            <person name="Ha C.M."/>
            <person name="Edsinger-Gonzales E."/>
            <person name="Grimwood J."/>
            <person name="Schmutz J."/>
            <person name="Rabbi I.Y."/>
            <person name="Egesi C."/>
            <person name="Nauluvula P."/>
            <person name="Lebot V."/>
            <person name="Ndunguru J."/>
            <person name="Mkamilo G."/>
            <person name="Bart R.S."/>
            <person name="Setter T.L."/>
            <person name="Gleadow R.M."/>
            <person name="Kulakow P."/>
            <person name="Ferguson M.E."/>
            <person name="Rounsley S."/>
            <person name="Rokhsar D.S."/>
        </authorList>
    </citation>
    <scope>NUCLEOTIDE SEQUENCE [LARGE SCALE GENOMIC DNA]</scope>
    <source>
        <strain evidence="3">cv. AM560-2</strain>
    </source>
</reference>
<comment type="similarity">
    <text evidence="1">Belongs to the OBAP family.</text>
</comment>
<dbReference type="InterPro" id="IPR010686">
    <property type="entry name" value="OBAP-like"/>
</dbReference>
<dbReference type="Gramene" id="Manes.05G194000.1.v8.1">
    <property type="protein sequence ID" value="Manes.05G194000.1.v8.1.CDS"/>
    <property type="gene ID" value="Manes.05G194000.v8.1"/>
</dbReference>
<protein>
    <recommendedName>
        <fullName evidence="4">DUF1264 domain-containing protein</fullName>
    </recommendedName>
</protein>
<gene>
    <name evidence="2" type="ORF">MANES_05G194000v8</name>
</gene>
<dbReference type="GO" id="GO:0019915">
    <property type="term" value="P:lipid storage"/>
    <property type="evidence" value="ECO:0000318"/>
    <property type="project" value="GO_Central"/>
</dbReference>
<dbReference type="OMA" id="RHVEAHH"/>
<evidence type="ECO:0008006" key="4">
    <source>
        <dbReference type="Google" id="ProtNLM"/>
    </source>
</evidence>
<dbReference type="PANTHER" id="PTHR31360:SF0">
    <property type="entry name" value="OIL BODY-ASSOCIATED PROTEIN 1B"/>
    <property type="match status" value="1"/>
</dbReference>
<comment type="caution">
    <text evidence="2">The sequence shown here is derived from an EMBL/GenBank/DDBJ whole genome shotgun (WGS) entry which is preliminary data.</text>
</comment>
<dbReference type="Pfam" id="PF06884">
    <property type="entry name" value="DUF1264"/>
    <property type="match status" value="1"/>
</dbReference>
<proteinExistence type="inferred from homology"/>
<dbReference type="Proteomes" id="UP000091857">
    <property type="component" value="Chromosome 5"/>
</dbReference>
<evidence type="ECO:0000313" key="3">
    <source>
        <dbReference type="Proteomes" id="UP000091857"/>
    </source>
</evidence>
<dbReference type="AlphaFoldDB" id="A0A2C9VZ64"/>
<keyword evidence="3" id="KW-1185">Reference proteome</keyword>
<accession>A0A2C9VZ64</accession>
<dbReference type="EMBL" id="CM004391">
    <property type="protein sequence ID" value="OAY51173.1"/>
    <property type="molecule type" value="Genomic_DNA"/>
</dbReference>
<dbReference type="OrthoDB" id="1901244at2759"/>
<dbReference type="STRING" id="3983.A0A2C9VZ64"/>
<evidence type="ECO:0000256" key="1">
    <source>
        <dbReference type="ARBA" id="ARBA00009740"/>
    </source>
</evidence>
<dbReference type="PANTHER" id="PTHR31360">
    <property type="match status" value="1"/>
</dbReference>
<evidence type="ECO:0000313" key="2">
    <source>
        <dbReference type="EMBL" id="OAY51173.1"/>
    </source>
</evidence>
<dbReference type="GO" id="GO:0005811">
    <property type="term" value="C:lipid droplet"/>
    <property type="evidence" value="ECO:0000318"/>
    <property type="project" value="GO_Central"/>
</dbReference>